<sequence length="86" mass="9391">MVEDSRIQELTSPRAARAVGAMRSSTNQDPEQRSECHTCFSTPCRKPPEGRYTNQAIIKETSPQLPTTASCNPLLINASGNISKTI</sequence>
<protein>
    <submittedName>
        <fullName evidence="2">Uncharacterized protein</fullName>
    </submittedName>
</protein>
<organism evidence="2">
    <name type="scientific">Arundo donax</name>
    <name type="common">Giant reed</name>
    <name type="synonym">Donax arundinaceus</name>
    <dbReference type="NCBI Taxonomy" id="35708"/>
    <lineage>
        <taxon>Eukaryota</taxon>
        <taxon>Viridiplantae</taxon>
        <taxon>Streptophyta</taxon>
        <taxon>Embryophyta</taxon>
        <taxon>Tracheophyta</taxon>
        <taxon>Spermatophyta</taxon>
        <taxon>Magnoliopsida</taxon>
        <taxon>Liliopsida</taxon>
        <taxon>Poales</taxon>
        <taxon>Poaceae</taxon>
        <taxon>PACMAD clade</taxon>
        <taxon>Arundinoideae</taxon>
        <taxon>Arundineae</taxon>
        <taxon>Arundo</taxon>
    </lineage>
</organism>
<evidence type="ECO:0000313" key="2">
    <source>
        <dbReference type="EMBL" id="JAD60948.1"/>
    </source>
</evidence>
<reference evidence="2" key="1">
    <citation type="submission" date="2014-09" db="EMBL/GenBank/DDBJ databases">
        <authorList>
            <person name="Magalhaes I.L.F."/>
            <person name="Oliveira U."/>
            <person name="Santos F.R."/>
            <person name="Vidigal T.H.D.A."/>
            <person name="Brescovit A.D."/>
            <person name="Santos A.J."/>
        </authorList>
    </citation>
    <scope>NUCLEOTIDE SEQUENCE</scope>
    <source>
        <tissue evidence="2">Shoot tissue taken approximately 20 cm above the soil surface</tissue>
    </source>
</reference>
<name>A0A0A9BFK5_ARUDO</name>
<proteinExistence type="predicted"/>
<dbReference type="EMBL" id="GBRH01236947">
    <property type="protein sequence ID" value="JAD60948.1"/>
    <property type="molecule type" value="Transcribed_RNA"/>
</dbReference>
<evidence type="ECO:0000256" key="1">
    <source>
        <dbReference type="SAM" id="MobiDB-lite"/>
    </source>
</evidence>
<reference evidence="2" key="2">
    <citation type="journal article" date="2015" name="Data Brief">
        <title>Shoot transcriptome of the giant reed, Arundo donax.</title>
        <authorList>
            <person name="Barrero R.A."/>
            <person name="Guerrero F.D."/>
            <person name="Moolhuijzen P."/>
            <person name="Goolsby J.A."/>
            <person name="Tidwell J."/>
            <person name="Bellgard S.E."/>
            <person name="Bellgard M.I."/>
        </authorList>
    </citation>
    <scope>NUCLEOTIDE SEQUENCE</scope>
    <source>
        <tissue evidence="2">Shoot tissue taken approximately 20 cm above the soil surface</tissue>
    </source>
</reference>
<feature type="region of interest" description="Disordered" evidence="1">
    <location>
        <begin position="1"/>
        <end position="40"/>
    </location>
</feature>
<dbReference type="AlphaFoldDB" id="A0A0A9BFK5"/>
<accession>A0A0A9BFK5</accession>